<gene>
    <name evidence="1" type="ORF">ACFQSB_17265</name>
</gene>
<name>A0ABW2P7I5_9ACTN</name>
<comment type="caution">
    <text evidence="1">The sequence shown here is derived from an EMBL/GenBank/DDBJ whole genome shotgun (WGS) entry which is preliminary data.</text>
</comment>
<keyword evidence="2" id="KW-1185">Reference proteome</keyword>
<evidence type="ECO:0000313" key="1">
    <source>
        <dbReference type="EMBL" id="MFC7383970.1"/>
    </source>
</evidence>
<reference evidence="2" key="1">
    <citation type="journal article" date="2019" name="Int. J. Syst. Evol. Microbiol.">
        <title>The Global Catalogue of Microorganisms (GCM) 10K type strain sequencing project: providing services to taxonomists for standard genome sequencing and annotation.</title>
        <authorList>
            <consortium name="The Broad Institute Genomics Platform"/>
            <consortium name="The Broad Institute Genome Sequencing Center for Infectious Disease"/>
            <person name="Wu L."/>
            <person name="Ma J."/>
        </authorList>
    </citation>
    <scope>NUCLEOTIDE SEQUENCE [LARGE SCALE GENOMIC DNA]</scope>
    <source>
        <strain evidence="2">CECT 7649</strain>
    </source>
</reference>
<organism evidence="1 2">
    <name type="scientific">Sphaerisporangium rhizosphaerae</name>
    <dbReference type="NCBI Taxonomy" id="2269375"/>
    <lineage>
        <taxon>Bacteria</taxon>
        <taxon>Bacillati</taxon>
        <taxon>Actinomycetota</taxon>
        <taxon>Actinomycetes</taxon>
        <taxon>Streptosporangiales</taxon>
        <taxon>Streptosporangiaceae</taxon>
        <taxon>Sphaerisporangium</taxon>
    </lineage>
</organism>
<sequence length="258" mass="27862">MDRSDLYPEPPHLSAGLYAEYGERALFSRVCVALIAAGAEPTGVIGVAPRAQGFKMVSDLGADYQELGLKPDRLLAIASDADPGQRAIRMGFRRKPSGLIVVGYDFADRDDDHAVSLLTAAESLGVPQELQSGAELRRARKRGGDFVDLVRRIIENADPLYGEIGVEISTPTPHTLMKDTETVLPGDLFVSDRLLADAPAVRSGLLACFSEGAVSSWENGLHLSCWGMLNDRGVTIPESMGVPRRAARLLSRALAHRR</sequence>
<evidence type="ECO:0000313" key="2">
    <source>
        <dbReference type="Proteomes" id="UP001596496"/>
    </source>
</evidence>
<accession>A0ABW2P7I5</accession>
<dbReference type="Proteomes" id="UP001596496">
    <property type="component" value="Unassembled WGS sequence"/>
</dbReference>
<evidence type="ECO:0008006" key="3">
    <source>
        <dbReference type="Google" id="ProtNLM"/>
    </source>
</evidence>
<protein>
    <recommendedName>
        <fullName evidence="3">MEDS domain-containing protein</fullName>
    </recommendedName>
</protein>
<proteinExistence type="predicted"/>
<dbReference type="RefSeq" id="WP_380827568.1">
    <property type="nucleotide sequence ID" value="NZ_JBHTCG010000010.1"/>
</dbReference>
<dbReference type="EMBL" id="JBHTCG010000010">
    <property type="protein sequence ID" value="MFC7383970.1"/>
    <property type="molecule type" value="Genomic_DNA"/>
</dbReference>